<organism evidence="10 11">
    <name type="scientific">Actinia tenebrosa</name>
    <name type="common">Australian red waratah sea anemone</name>
    <dbReference type="NCBI Taxonomy" id="6105"/>
    <lineage>
        <taxon>Eukaryota</taxon>
        <taxon>Metazoa</taxon>
        <taxon>Cnidaria</taxon>
        <taxon>Anthozoa</taxon>
        <taxon>Hexacorallia</taxon>
        <taxon>Actiniaria</taxon>
        <taxon>Actiniidae</taxon>
        <taxon>Actinia</taxon>
    </lineage>
</organism>
<evidence type="ECO:0000256" key="4">
    <source>
        <dbReference type="ARBA" id="ARBA00023136"/>
    </source>
</evidence>
<dbReference type="OrthoDB" id="5985094at2759"/>
<evidence type="ECO:0000256" key="5">
    <source>
        <dbReference type="ARBA" id="ARBA00023157"/>
    </source>
</evidence>
<comment type="subcellular location">
    <subcellularLocation>
        <location evidence="1">Membrane</location>
        <topology evidence="1">Multi-pass membrane protein</topology>
    </subcellularLocation>
</comment>
<keyword evidence="4 6" id="KW-0472">Membrane</keyword>
<evidence type="ECO:0000256" key="1">
    <source>
        <dbReference type="ARBA" id="ARBA00004141"/>
    </source>
</evidence>
<dbReference type="PANTHER" id="PTHR12011:SF347">
    <property type="entry name" value="FI21270P1-RELATED"/>
    <property type="match status" value="1"/>
</dbReference>
<dbReference type="InterPro" id="IPR000832">
    <property type="entry name" value="GPCR_2_secretin-like"/>
</dbReference>
<dbReference type="Gene3D" id="3.40.50.410">
    <property type="entry name" value="von Willebrand factor, type A domain"/>
    <property type="match status" value="1"/>
</dbReference>
<dbReference type="InterPro" id="IPR036465">
    <property type="entry name" value="vWFA_dom_sf"/>
</dbReference>
<dbReference type="GO" id="GO:0007166">
    <property type="term" value="P:cell surface receptor signaling pathway"/>
    <property type="evidence" value="ECO:0007669"/>
    <property type="project" value="InterPro"/>
</dbReference>
<evidence type="ECO:0000313" key="11">
    <source>
        <dbReference type="RefSeq" id="XP_031562295.1"/>
    </source>
</evidence>
<feature type="transmembrane region" description="Helical" evidence="6">
    <location>
        <begin position="719"/>
        <end position="742"/>
    </location>
</feature>
<feature type="domain" description="G-protein coupled receptors family 2 profile 2" evidence="9">
    <location>
        <begin position="717"/>
        <end position="884"/>
    </location>
</feature>
<dbReference type="SMART" id="SM00303">
    <property type="entry name" value="GPS"/>
    <property type="match status" value="1"/>
</dbReference>
<feature type="domain" description="GAIN-B" evidence="7">
    <location>
        <begin position="548"/>
        <end position="707"/>
    </location>
</feature>
<dbReference type="InParanoid" id="A0A6P8IBR5"/>
<dbReference type="AlphaFoldDB" id="A0A6P8IBR5"/>
<feature type="transmembrane region" description="Helical" evidence="6">
    <location>
        <begin position="7"/>
        <end position="28"/>
    </location>
</feature>
<dbReference type="GO" id="GO:0004930">
    <property type="term" value="F:G protein-coupled receptor activity"/>
    <property type="evidence" value="ECO:0007669"/>
    <property type="project" value="InterPro"/>
</dbReference>
<feature type="transmembrane region" description="Helical" evidence="6">
    <location>
        <begin position="785"/>
        <end position="810"/>
    </location>
</feature>
<evidence type="ECO:0000259" key="9">
    <source>
        <dbReference type="PROSITE" id="PS50261"/>
    </source>
</evidence>
<dbReference type="Gene3D" id="1.20.1070.10">
    <property type="entry name" value="Rhodopsin 7-helix transmembrane proteins"/>
    <property type="match status" value="1"/>
</dbReference>
<name>A0A6P8IBR5_ACTTE</name>
<evidence type="ECO:0000256" key="6">
    <source>
        <dbReference type="SAM" id="Phobius"/>
    </source>
</evidence>
<dbReference type="InterPro" id="IPR017981">
    <property type="entry name" value="GPCR_2-like_7TM"/>
</dbReference>
<feature type="transmembrane region" description="Helical" evidence="6">
    <location>
        <begin position="822"/>
        <end position="842"/>
    </location>
</feature>
<dbReference type="InterPro" id="IPR057244">
    <property type="entry name" value="GAIN_B"/>
</dbReference>
<dbReference type="GO" id="GO:0005886">
    <property type="term" value="C:plasma membrane"/>
    <property type="evidence" value="ECO:0007669"/>
    <property type="project" value="TreeGrafter"/>
</dbReference>
<dbReference type="KEGG" id="aten:116298083"/>
<feature type="domain" description="VWFA" evidence="8">
    <location>
        <begin position="252"/>
        <end position="436"/>
    </location>
</feature>
<dbReference type="PROSITE" id="PS50234">
    <property type="entry name" value="VWFA"/>
    <property type="match status" value="1"/>
</dbReference>
<keyword evidence="5" id="KW-1015">Disulfide bond</keyword>
<evidence type="ECO:0000256" key="2">
    <source>
        <dbReference type="ARBA" id="ARBA00022692"/>
    </source>
</evidence>
<dbReference type="GeneID" id="116298083"/>
<dbReference type="Pfam" id="PF21722">
    <property type="entry name" value="Gly_rich_2"/>
    <property type="match status" value="1"/>
</dbReference>
<dbReference type="PANTHER" id="PTHR12011">
    <property type="entry name" value="ADHESION G-PROTEIN COUPLED RECEPTOR"/>
    <property type="match status" value="1"/>
</dbReference>
<evidence type="ECO:0000259" key="8">
    <source>
        <dbReference type="PROSITE" id="PS50234"/>
    </source>
</evidence>
<gene>
    <name evidence="11" type="primary">LOC116298083</name>
</gene>
<evidence type="ECO:0000256" key="3">
    <source>
        <dbReference type="ARBA" id="ARBA00022989"/>
    </source>
</evidence>
<dbReference type="InterPro" id="IPR000203">
    <property type="entry name" value="GPS"/>
</dbReference>
<dbReference type="SUPFAM" id="SSF53300">
    <property type="entry name" value="vWA-like"/>
    <property type="match status" value="1"/>
</dbReference>
<dbReference type="Pfam" id="PF00002">
    <property type="entry name" value="7tm_2"/>
    <property type="match status" value="1"/>
</dbReference>
<dbReference type="Pfam" id="PF00092">
    <property type="entry name" value="VWA"/>
    <property type="match status" value="1"/>
</dbReference>
<proteinExistence type="predicted"/>
<dbReference type="PROSITE" id="PS50221">
    <property type="entry name" value="GAIN_B"/>
    <property type="match status" value="1"/>
</dbReference>
<feature type="transmembrane region" description="Helical" evidence="6">
    <location>
        <begin position="754"/>
        <end position="773"/>
    </location>
</feature>
<dbReference type="InterPro" id="IPR049304">
    <property type="entry name" value="Gly_rich_dom"/>
</dbReference>
<reference evidence="11" key="1">
    <citation type="submission" date="2025-08" db="UniProtKB">
        <authorList>
            <consortium name="RefSeq"/>
        </authorList>
    </citation>
    <scope>IDENTIFICATION</scope>
</reference>
<feature type="transmembrane region" description="Helical" evidence="6">
    <location>
        <begin position="862"/>
        <end position="883"/>
    </location>
</feature>
<dbReference type="PRINTS" id="PR00249">
    <property type="entry name" value="GPCRSECRETIN"/>
</dbReference>
<dbReference type="InterPro" id="IPR046338">
    <property type="entry name" value="GAIN_dom_sf"/>
</dbReference>
<dbReference type="Proteomes" id="UP000515163">
    <property type="component" value="Unplaced"/>
</dbReference>
<keyword evidence="3 6" id="KW-1133">Transmembrane helix</keyword>
<sequence length="884" mass="97736">MEFRRNFVFGVWLMVLYGYCGCYSSLYYSSTSQDLPRTYLFNKSSTFTIPGTTHRLRVLLVGGGGYGCRGNAPGKAGRAGKVKVVIIDNIYLKNRTLEVKVGKGGKFPRSFAPGKDDTSKESSFISYRAEGGKNCDYIASSFSTDTRCFEHFKISHVTPAKDVKSINISACQIQSPTVLLSGDGGVLIDNNGPSAMPGKSNRSSAGGIGYGAGGGSGGNHKTSEEGCDLVDGGDGAPGVVYIEVVPKVCRKPVSVLFAIAYSSNSSFTSQKKTIQNIIKLIPQRKVGVLTFKDKTFQKVKLREYNDNQQLFSAITNLKNAYSTEIINFTNVYSEAILAFREEEASRNKANLKVSFSKTLVMFTHSWKKHVRRSQLLSLKKELKLLGVKIILVGLDEDLTDVQLREMVNDDDFVYTSDGDDYDLVLPMKEPYIIDTICRDPLYFHNLTGTPTKSITTNRVPSTSSREKNANGLQKDFEFLLNYDMKKVNIKNTTEIERVMNIADNLILNSHRIPNNTKTAPGLKVIQFLENFGLQMASTVASFADGDSGPRNFNTKHLGLTVATVNLISTTSIDLSNALNKGHVIVPKDAFQGNGRGTVVMLSSNPVASMKKENGTVITSQLVSININPKSPDVFKKPVEITFDINQDLLDGKRASCEFWEQKKREDFPHGFWSPEGCKIVSKDDASVTCHCNHLTSFAVLTRVHVDETPSENHARYLTIITYVGCSLSMLGCLLTIIIHAVLPSLRTERAFIHINLVTAIFLGQGFFFIAALLEGPRAMCYFTAVALYFFYLSVFTWMLVEGLHIYCLVIRVFHSGHERKRLYTAIGWLLPLIITVVCASAFRGDFVSNKLCWLSVESGAIWAFVGPAIAIIAVKYTSIELVFL</sequence>
<dbReference type="InterPro" id="IPR002035">
    <property type="entry name" value="VWF_A"/>
</dbReference>
<evidence type="ECO:0000259" key="7">
    <source>
        <dbReference type="PROSITE" id="PS50221"/>
    </source>
</evidence>
<dbReference type="Pfam" id="PF01825">
    <property type="entry name" value="GPS"/>
    <property type="match status" value="1"/>
</dbReference>
<keyword evidence="2 6" id="KW-0812">Transmembrane</keyword>
<dbReference type="RefSeq" id="XP_031562295.1">
    <property type="nucleotide sequence ID" value="XM_031706435.1"/>
</dbReference>
<evidence type="ECO:0000313" key="10">
    <source>
        <dbReference type="Proteomes" id="UP000515163"/>
    </source>
</evidence>
<accession>A0A6P8IBR5</accession>
<dbReference type="PROSITE" id="PS50261">
    <property type="entry name" value="G_PROTEIN_RECEP_F2_4"/>
    <property type="match status" value="1"/>
</dbReference>
<dbReference type="Gene3D" id="2.60.220.50">
    <property type="match status" value="1"/>
</dbReference>
<protein>
    <submittedName>
        <fullName evidence="11">Uncharacterized protein LOC116298083 isoform X1</fullName>
    </submittedName>
</protein>
<keyword evidence="10" id="KW-1185">Reference proteome</keyword>